<dbReference type="AlphaFoldDB" id="A0A6A3D6Z2"/>
<reference evidence="1 2" key="1">
    <citation type="submission" date="2018-08" db="EMBL/GenBank/DDBJ databases">
        <title>Genomic investigation of the strawberry pathogen Phytophthora fragariae indicates pathogenicity is determined by transcriptional variation in three key races.</title>
        <authorList>
            <person name="Adams T.M."/>
            <person name="Armitage A.D."/>
            <person name="Sobczyk M.K."/>
            <person name="Bates H.J."/>
            <person name="Dunwell J.M."/>
            <person name="Nellist C.F."/>
            <person name="Harrison R.J."/>
        </authorList>
    </citation>
    <scope>NUCLEOTIDE SEQUENCE [LARGE SCALE GENOMIC DNA]</scope>
    <source>
        <strain evidence="1 2">NOV-9</strain>
    </source>
</reference>
<evidence type="ECO:0000313" key="1">
    <source>
        <dbReference type="EMBL" id="KAE8916765.1"/>
    </source>
</evidence>
<protein>
    <submittedName>
        <fullName evidence="1">Uncharacterized protein</fullName>
    </submittedName>
</protein>
<dbReference type="Proteomes" id="UP000429523">
    <property type="component" value="Unassembled WGS sequence"/>
</dbReference>
<accession>A0A6A3D6Z2</accession>
<sequence length="114" mass="13426">MRAIWTRLLLRRRRWGKSNFASSLVQLTSRLSVTLLPRKGTCVWLGRWNVRLDARASSSRRLRIRVPTQLLSRGQGSQPSLVQLTDRLARWDLNTRAGLSRNRRRRPRRRTGRP</sequence>
<evidence type="ECO:0000313" key="2">
    <source>
        <dbReference type="Proteomes" id="UP000429523"/>
    </source>
</evidence>
<gene>
    <name evidence="1" type="ORF">PF009_g32912</name>
</gene>
<organism evidence="1 2">
    <name type="scientific">Phytophthora fragariae</name>
    <dbReference type="NCBI Taxonomy" id="53985"/>
    <lineage>
        <taxon>Eukaryota</taxon>
        <taxon>Sar</taxon>
        <taxon>Stramenopiles</taxon>
        <taxon>Oomycota</taxon>
        <taxon>Peronosporomycetes</taxon>
        <taxon>Peronosporales</taxon>
        <taxon>Peronosporaceae</taxon>
        <taxon>Phytophthora</taxon>
    </lineage>
</organism>
<proteinExistence type="predicted"/>
<name>A0A6A3D6Z2_9STRA</name>
<dbReference type="EMBL" id="QXGF01009074">
    <property type="protein sequence ID" value="KAE8916765.1"/>
    <property type="molecule type" value="Genomic_DNA"/>
</dbReference>
<comment type="caution">
    <text evidence="1">The sequence shown here is derived from an EMBL/GenBank/DDBJ whole genome shotgun (WGS) entry which is preliminary data.</text>
</comment>